<evidence type="ECO:0000313" key="1">
    <source>
        <dbReference type="EMBL" id="GFE80444.1"/>
    </source>
</evidence>
<sequence>MSNYLTHGRIVGGVVTTPDLDAALADYHERLGLELVDHGPLTADLAASWGCPRSAGAKMATLQPKSGAHCFIRLVEAPLPADFHPTRTYGWAAYELTVQEVFGWPGRLQGSGFDVVGPPKALEGLPYFIPMQVLGRGREMIYLNEVAENTPTSDLPKANSLTDHIFIVILATPNRDATVQWYEHLLQLDVGSSYTLAYSMINNAFGLPKDHRSTITMVQKGRLPIVEVDDYPESATVRSGPEGTLPAANALVTLAVNDLDALPLEYIEAPVHRSGPVYGGRRAATVRGPAGELLELLEIGR</sequence>
<dbReference type="SUPFAM" id="SSF54593">
    <property type="entry name" value="Glyoxalase/Bleomycin resistance protein/Dihydroxybiphenyl dioxygenase"/>
    <property type="match status" value="2"/>
</dbReference>
<dbReference type="EMBL" id="BLJN01000002">
    <property type="protein sequence ID" value="GFE80444.1"/>
    <property type="molecule type" value="Genomic_DNA"/>
</dbReference>
<dbReference type="CDD" id="cd06587">
    <property type="entry name" value="VOC"/>
    <property type="match status" value="1"/>
</dbReference>
<comment type="caution">
    <text evidence="1">The sequence shown here is derived from an EMBL/GenBank/DDBJ whole genome shotgun (WGS) entry which is preliminary data.</text>
</comment>
<gene>
    <name evidence="1" type="ORF">GCM10011487_24440</name>
</gene>
<proteinExistence type="predicted"/>
<evidence type="ECO:0000313" key="2">
    <source>
        <dbReference type="Proteomes" id="UP000445000"/>
    </source>
</evidence>
<dbReference type="RefSeq" id="WP_161812122.1">
    <property type="nucleotide sequence ID" value="NZ_BLJN01000002.1"/>
</dbReference>
<dbReference type="AlphaFoldDB" id="A0A829YAR8"/>
<dbReference type="Gene3D" id="3.10.180.10">
    <property type="entry name" value="2,3-Dihydroxybiphenyl 1,2-Dioxygenase, domain 1"/>
    <property type="match status" value="2"/>
</dbReference>
<dbReference type="Proteomes" id="UP000445000">
    <property type="component" value="Unassembled WGS sequence"/>
</dbReference>
<keyword evidence="2" id="KW-1185">Reference proteome</keyword>
<evidence type="ECO:0008006" key="3">
    <source>
        <dbReference type="Google" id="ProtNLM"/>
    </source>
</evidence>
<organism evidence="1 2">
    <name type="scientific">Steroidobacter agaridevorans</name>
    <dbReference type="NCBI Taxonomy" id="2695856"/>
    <lineage>
        <taxon>Bacteria</taxon>
        <taxon>Pseudomonadati</taxon>
        <taxon>Pseudomonadota</taxon>
        <taxon>Gammaproteobacteria</taxon>
        <taxon>Steroidobacterales</taxon>
        <taxon>Steroidobacteraceae</taxon>
        <taxon>Steroidobacter</taxon>
    </lineage>
</organism>
<reference evidence="2" key="1">
    <citation type="submission" date="2020-01" db="EMBL/GenBank/DDBJ databases">
        <title>'Steroidobacter agaridevorans' sp. nov., agar-degrading bacteria isolated from rhizosphere soils.</title>
        <authorList>
            <person name="Ikenaga M."/>
            <person name="Kataoka M."/>
            <person name="Murouchi A."/>
            <person name="Katsuragi S."/>
            <person name="Sakai M."/>
        </authorList>
    </citation>
    <scope>NUCLEOTIDE SEQUENCE [LARGE SCALE GENOMIC DNA]</scope>
    <source>
        <strain evidence="2">YU21-B</strain>
    </source>
</reference>
<dbReference type="InterPro" id="IPR029068">
    <property type="entry name" value="Glyas_Bleomycin-R_OHBP_Dase"/>
</dbReference>
<name>A0A829YAR8_9GAMM</name>
<accession>A0A829YAR8</accession>
<protein>
    <recommendedName>
        <fullName evidence="3">VOC domain-containing protein</fullName>
    </recommendedName>
</protein>